<gene>
    <name evidence="10" type="ORF">CKAN_01257100</name>
</gene>
<dbReference type="InterPro" id="IPR036388">
    <property type="entry name" value="WH-like_DNA-bd_sf"/>
</dbReference>
<dbReference type="Pfam" id="PF23247">
    <property type="entry name" value="LRR_RPS2"/>
    <property type="match status" value="1"/>
</dbReference>
<dbReference type="PANTHER" id="PTHR33463:SF209">
    <property type="entry name" value="DISEASE RESISTANCE PROTEIN RPS2-LIKE"/>
    <property type="match status" value="1"/>
</dbReference>
<dbReference type="InterPro" id="IPR055414">
    <property type="entry name" value="LRR_R13L4/SHOC2-like"/>
</dbReference>
<evidence type="ECO:0000259" key="6">
    <source>
        <dbReference type="Pfam" id="PF00931"/>
    </source>
</evidence>
<evidence type="ECO:0000259" key="8">
    <source>
        <dbReference type="Pfam" id="PF23559"/>
    </source>
</evidence>
<dbReference type="InterPro" id="IPR002182">
    <property type="entry name" value="NB-ARC"/>
</dbReference>
<comment type="caution">
    <text evidence="10">The sequence shown here is derived from an EMBL/GenBank/DDBJ whole genome shotgun (WGS) entry which is preliminary data.</text>
</comment>
<feature type="domain" description="Disease resistance R13L4/SHOC-2-like LRR" evidence="9">
    <location>
        <begin position="514"/>
        <end position="692"/>
    </location>
</feature>
<evidence type="ECO:0000313" key="11">
    <source>
        <dbReference type="Proteomes" id="UP000283530"/>
    </source>
</evidence>
<dbReference type="GO" id="GO:0005524">
    <property type="term" value="F:ATP binding"/>
    <property type="evidence" value="ECO:0007669"/>
    <property type="project" value="UniProtKB-KW"/>
</dbReference>
<dbReference type="PANTHER" id="PTHR33463">
    <property type="entry name" value="NB-ARC DOMAIN-CONTAINING PROTEIN-RELATED"/>
    <property type="match status" value="1"/>
</dbReference>
<accession>A0A3S3P5Y0</accession>
<dbReference type="EMBL" id="QPKB01000004">
    <property type="protein sequence ID" value="RWR83799.1"/>
    <property type="molecule type" value="Genomic_DNA"/>
</dbReference>
<dbReference type="InterPro" id="IPR042197">
    <property type="entry name" value="Apaf_helical"/>
</dbReference>
<dbReference type="GO" id="GO:0006952">
    <property type="term" value="P:defense response"/>
    <property type="evidence" value="ECO:0007669"/>
    <property type="project" value="UniProtKB-KW"/>
</dbReference>
<evidence type="ECO:0000259" key="9">
    <source>
        <dbReference type="Pfam" id="PF23598"/>
    </source>
</evidence>
<dbReference type="Pfam" id="PF00931">
    <property type="entry name" value="NB-ARC"/>
    <property type="match status" value="1"/>
</dbReference>
<dbReference type="PRINTS" id="PR00364">
    <property type="entry name" value="DISEASERSIST"/>
</dbReference>
<feature type="domain" description="Disease resistance protein At4g27190-like leucine-rich repeats" evidence="7">
    <location>
        <begin position="790"/>
        <end position="882"/>
    </location>
</feature>
<dbReference type="SUPFAM" id="SSF52540">
    <property type="entry name" value="P-loop containing nucleoside triphosphate hydrolases"/>
    <property type="match status" value="1"/>
</dbReference>
<keyword evidence="4" id="KW-0067">ATP-binding</keyword>
<proteinExistence type="inferred from homology"/>
<dbReference type="STRING" id="337451.A0A3S3P5Y0"/>
<dbReference type="SUPFAM" id="SSF52058">
    <property type="entry name" value="L domain-like"/>
    <property type="match status" value="1"/>
</dbReference>
<evidence type="ECO:0000259" key="7">
    <source>
        <dbReference type="Pfam" id="PF23247"/>
    </source>
</evidence>
<name>A0A3S3P5Y0_9MAGN</name>
<reference evidence="10 11" key="1">
    <citation type="journal article" date="2019" name="Nat. Plants">
        <title>Stout camphor tree genome fills gaps in understanding of flowering plant genome evolution.</title>
        <authorList>
            <person name="Chaw S.M."/>
            <person name="Liu Y.C."/>
            <person name="Wu Y.W."/>
            <person name="Wang H.Y."/>
            <person name="Lin C.I."/>
            <person name="Wu C.S."/>
            <person name="Ke H.M."/>
            <person name="Chang L.Y."/>
            <person name="Hsu C.Y."/>
            <person name="Yang H.T."/>
            <person name="Sudianto E."/>
            <person name="Hsu M.H."/>
            <person name="Wu K.P."/>
            <person name="Wang L.N."/>
            <person name="Leebens-Mack J.H."/>
            <person name="Tsai I.J."/>
        </authorList>
    </citation>
    <scope>NUCLEOTIDE SEQUENCE [LARGE SCALE GENOMIC DNA]</scope>
    <source>
        <strain evidence="11">cv. Chaw 1501</strain>
        <tissue evidence="10">Young leaves</tissue>
    </source>
</reference>
<evidence type="ECO:0000256" key="3">
    <source>
        <dbReference type="ARBA" id="ARBA00022821"/>
    </source>
</evidence>
<dbReference type="InterPro" id="IPR032675">
    <property type="entry name" value="LRR_dom_sf"/>
</dbReference>
<dbReference type="InterPro" id="IPR058922">
    <property type="entry name" value="WHD_DRP"/>
</dbReference>
<dbReference type="FunFam" id="1.10.8.430:FF:000003">
    <property type="entry name" value="Probable disease resistance protein At5g66910"/>
    <property type="match status" value="1"/>
</dbReference>
<dbReference type="GO" id="GO:0043531">
    <property type="term" value="F:ADP binding"/>
    <property type="evidence" value="ECO:0007669"/>
    <property type="project" value="InterPro"/>
</dbReference>
<dbReference type="InterPro" id="IPR057135">
    <property type="entry name" value="At4g27190-like_LRR"/>
</dbReference>
<dbReference type="Pfam" id="PF23559">
    <property type="entry name" value="WHD_DRP"/>
    <property type="match status" value="1"/>
</dbReference>
<evidence type="ECO:0000256" key="4">
    <source>
        <dbReference type="ARBA" id="ARBA00022840"/>
    </source>
</evidence>
<dbReference type="FunFam" id="1.10.10.10:FF:000322">
    <property type="entry name" value="Probable disease resistance protein At1g63360"/>
    <property type="match status" value="1"/>
</dbReference>
<keyword evidence="11" id="KW-1185">Reference proteome</keyword>
<dbReference type="Pfam" id="PF23598">
    <property type="entry name" value="LRR_14"/>
    <property type="match status" value="1"/>
</dbReference>
<evidence type="ECO:0000313" key="10">
    <source>
        <dbReference type="EMBL" id="RWR83799.1"/>
    </source>
</evidence>
<dbReference type="Proteomes" id="UP000283530">
    <property type="component" value="Unassembled WGS sequence"/>
</dbReference>
<dbReference type="AlphaFoldDB" id="A0A3S3P5Y0"/>
<keyword evidence="3" id="KW-0611">Plant defense</keyword>
<dbReference type="InterPro" id="IPR027417">
    <property type="entry name" value="P-loop_NTPase"/>
</dbReference>
<protein>
    <submittedName>
        <fullName evidence="10">Putative disease resistance protein</fullName>
    </submittedName>
</protein>
<evidence type="ECO:0000256" key="2">
    <source>
        <dbReference type="ARBA" id="ARBA00022737"/>
    </source>
</evidence>
<feature type="domain" description="NB-ARC" evidence="6">
    <location>
        <begin position="153"/>
        <end position="315"/>
    </location>
</feature>
<feature type="domain" description="Disease resistance protein winged helix" evidence="8">
    <location>
        <begin position="403"/>
        <end position="471"/>
    </location>
</feature>
<evidence type="ECO:0000256" key="5">
    <source>
        <dbReference type="SAM" id="Coils"/>
    </source>
</evidence>
<dbReference type="InterPro" id="IPR050905">
    <property type="entry name" value="Plant_NBS-LRR"/>
</dbReference>
<organism evidence="10 11">
    <name type="scientific">Cinnamomum micranthum f. kanehirae</name>
    <dbReference type="NCBI Taxonomy" id="337451"/>
    <lineage>
        <taxon>Eukaryota</taxon>
        <taxon>Viridiplantae</taxon>
        <taxon>Streptophyta</taxon>
        <taxon>Embryophyta</taxon>
        <taxon>Tracheophyta</taxon>
        <taxon>Spermatophyta</taxon>
        <taxon>Magnoliopsida</taxon>
        <taxon>Magnoliidae</taxon>
        <taxon>Laurales</taxon>
        <taxon>Lauraceae</taxon>
        <taxon>Cinnamomum</taxon>
    </lineage>
</organism>
<dbReference type="OrthoDB" id="736010at2759"/>
<feature type="coiled-coil region" evidence="5">
    <location>
        <begin position="12"/>
        <end position="46"/>
    </location>
</feature>
<keyword evidence="5" id="KW-0175">Coiled coil</keyword>
<evidence type="ECO:0000256" key="1">
    <source>
        <dbReference type="ARBA" id="ARBA00008894"/>
    </source>
</evidence>
<dbReference type="Gene3D" id="1.10.8.430">
    <property type="entry name" value="Helical domain of apoptotic protease-activating factors"/>
    <property type="match status" value="1"/>
</dbReference>
<dbReference type="FunFam" id="3.40.50.300:FF:001091">
    <property type="entry name" value="Probable disease resistance protein At1g61300"/>
    <property type="match status" value="1"/>
</dbReference>
<keyword evidence="2" id="KW-0677">Repeat</keyword>
<sequence length="939" mass="108368">MDFVAGKVAEVCAQHAGYIKDLKRNFEQLNEEATTLYSKKEDMEREINRDRIRKRPKSECQDWLKRVDEVHNKVDTIKEEYSQEAERCQTRWCPDIQSHWKLGQRILEITNQISKLTEESAKFEGVVVVDALPQTVEAKPVLTIEAGRSTERTLQKILNNVRDPRKHKIGIWGMGGVGKTTVMKLLNNLEEIKQMFEIVIWVTVSKDYKTRELQTEIAQRLSLKLSYNDSDERVASILFQTLTYMKFLLLIDDLWAKVDLYDIGVPSLNQEKGSKVVLTTRYRDVCHKMETDEEIMVEPFSEKEAWNLFREKVGEVADSPSIHPLAKRVVGECGGLPLAIAVIGASLRKEDNVHVWENAVQELSSPDTSDIYDMEEQVFRRLKFSFDRLENDGVRNCFLYAALYPEDHNIRNFELIEYWRAEGLIHSGSTLSSVRNKGHAMVKLLIDASLLLKIPEAMPIVKMHDVIRDLALRITSRMESGCRFLVRANKMIQEHPRNEEWENVNRMSLMRNKIGSLPERPNCPTLLTLLLQENKKLITIPESFFDQMHALRVLDLSKTGIKSLPHSICHLVNLRGLYLKYCYHLKTLPPKIGKLTRIEVLDARGTRINSLPTEIEQLSGLKVLHVTFSMERDENEEDEKVSGGIISRLSQLEQLIIDLGFSYGDFSRYGDTCAKAVIEEVSCLKGLTSLQFGFPKMEYLECFLQQSHPWKKGIITSFHFVVGQYQYRDQPSSCFSYNPEHEERNSRILTFCGYDSIPNAIVEVLRRAYSFMLLGHKSVHGLCEFGMQNMSELMFCRIYECDAMGIIVDGDQLVEAALPKLHYLNVSHMPNLRSIWEGSFPPGSLKRLKILELFKCEKLKNIFSCKIIEQLSNLQCLRVYSCSALEEAVECPNLKRFPISVSKAPKLKRIECKREWWNDLEWDDNDVKLQLEPLIILPR</sequence>
<dbReference type="Gene3D" id="3.80.10.10">
    <property type="entry name" value="Ribonuclease Inhibitor"/>
    <property type="match status" value="2"/>
</dbReference>
<dbReference type="Gene3D" id="1.10.10.10">
    <property type="entry name" value="Winged helix-like DNA-binding domain superfamily/Winged helix DNA-binding domain"/>
    <property type="match status" value="1"/>
</dbReference>
<comment type="similarity">
    <text evidence="1">Belongs to the disease resistance NB-LRR family.</text>
</comment>
<keyword evidence="4" id="KW-0547">Nucleotide-binding</keyword>
<dbReference type="Gene3D" id="3.40.50.300">
    <property type="entry name" value="P-loop containing nucleotide triphosphate hydrolases"/>
    <property type="match status" value="1"/>
</dbReference>